<dbReference type="InterPro" id="IPR033469">
    <property type="entry name" value="CYTH-like_dom_sf"/>
</dbReference>
<dbReference type="Pfam" id="PF01928">
    <property type="entry name" value="CYTH"/>
    <property type="match status" value="1"/>
</dbReference>
<sequence>MNLQIEKEFKNLLTKEEYEQLLLDFQLEESEAIHQTNTYYDTKNKLLQSLNMGLRVRVYESYGEQTLKVPIQENEQLEVTDSLTLDEANQLINEGKIKFESHIASKLLEENVPVESLEPVGQLSTVRHSFPGEGGVYFLDKSYYQDQKDYELEFETDDLEKGLLLFEKFLEKHHIKKRKTTQKIERALQYPNS</sequence>
<dbReference type="OrthoDB" id="384378at2"/>
<organism evidence="2 3">
    <name type="scientific">Jeotgalibaca ciconiae</name>
    <dbReference type="NCBI Taxonomy" id="2496265"/>
    <lineage>
        <taxon>Bacteria</taxon>
        <taxon>Bacillati</taxon>
        <taxon>Bacillota</taxon>
        <taxon>Bacilli</taxon>
        <taxon>Lactobacillales</taxon>
        <taxon>Carnobacteriaceae</taxon>
        <taxon>Jeotgalibaca</taxon>
    </lineage>
</organism>
<dbReference type="InterPro" id="IPR009195">
    <property type="entry name" value="Uncharacterised_YjbK"/>
</dbReference>
<gene>
    <name evidence="2" type="ORF">EJN90_10610</name>
</gene>
<dbReference type="SMART" id="SM01118">
    <property type="entry name" value="CYTH"/>
    <property type="match status" value="1"/>
</dbReference>
<protein>
    <submittedName>
        <fullName evidence="2">CYTH domain-containing protein</fullName>
    </submittedName>
</protein>
<dbReference type="SUPFAM" id="SSF55154">
    <property type="entry name" value="CYTH-like phosphatases"/>
    <property type="match status" value="1"/>
</dbReference>
<accession>A0A3S9HCK1</accession>
<dbReference type="InterPro" id="IPR023577">
    <property type="entry name" value="CYTH_domain"/>
</dbReference>
<dbReference type="Proteomes" id="UP000273326">
    <property type="component" value="Chromosome"/>
</dbReference>
<dbReference type="AlphaFoldDB" id="A0A3S9HCK1"/>
<evidence type="ECO:0000313" key="2">
    <source>
        <dbReference type="EMBL" id="AZP05051.1"/>
    </source>
</evidence>
<feature type="domain" description="CYTH" evidence="1">
    <location>
        <begin position="4"/>
        <end position="193"/>
    </location>
</feature>
<dbReference type="CDD" id="cd07762">
    <property type="entry name" value="CYTH-like_Pase_1"/>
    <property type="match status" value="1"/>
</dbReference>
<dbReference type="PROSITE" id="PS51707">
    <property type="entry name" value="CYTH"/>
    <property type="match status" value="1"/>
</dbReference>
<dbReference type="Gene3D" id="2.40.320.10">
    <property type="entry name" value="Hypothetical Protein Pfu-838710-001"/>
    <property type="match status" value="1"/>
</dbReference>
<dbReference type="KEGG" id="jeh:EJN90_10610"/>
<evidence type="ECO:0000259" key="1">
    <source>
        <dbReference type="PROSITE" id="PS51707"/>
    </source>
</evidence>
<dbReference type="PIRSF" id="PIRSF012526">
    <property type="entry name" value="CYTH_UCP012526"/>
    <property type="match status" value="1"/>
</dbReference>
<evidence type="ECO:0000313" key="3">
    <source>
        <dbReference type="Proteomes" id="UP000273326"/>
    </source>
</evidence>
<reference evidence="3" key="1">
    <citation type="submission" date="2018-12" db="EMBL/GenBank/DDBJ databases">
        <title>Complete genome sequencing of Jeotgalibaca sp. H21T32.</title>
        <authorList>
            <person name="Bae J.-W."/>
            <person name="Lee S.-Y."/>
        </authorList>
    </citation>
    <scope>NUCLEOTIDE SEQUENCE [LARGE SCALE GENOMIC DNA]</scope>
    <source>
        <strain evidence="3">H21T32</strain>
    </source>
</reference>
<name>A0A3S9HCK1_9LACT</name>
<proteinExistence type="predicted"/>
<dbReference type="RefSeq" id="WP_126111059.1">
    <property type="nucleotide sequence ID" value="NZ_CP034465.1"/>
</dbReference>
<dbReference type="EMBL" id="CP034465">
    <property type="protein sequence ID" value="AZP05051.1"/>
    <property type="molecule type" value="Genomic_DNA"/>
</dbReference>
<keyword evidence="3" id="KW-1185">Reference proteome</keyword>